<dbReference type="PANTHER" id="PTHR19446">
    <property type="entry name" value="REVERSE TRANSCRIPTASES"/>
    <property type="match status" value="1"/>
</dbReference>
<accession>A0A6J8B549</accession>
<evidence type="ECO:0008006" key="5">
    <source>
        <dbReference type="Google" id="ProtNLM"/>
    </source>
</evidence>
<organism evidence="3 4">
    <name type="scientific">Mytilus coruscus</name>
    <name type="common">Sea mussel</name>
    <dbReference type="NCBI Taxonomy" id="42192"/>
    <lineage>
        <taxon>Eukaryota</taxon>
        <taxon>Metazoa</taxon>
        <taxon>Spiralia</taxon>
        <taxon>Lophotrochozoa</taxon>
        <taxon>Mollusca</taxon>
        <taxon>Bivalvia</taxon>
        <taxon>Autobranchia</taxon>
        <taxon>Pteriomorphia</taxon>
        <taxon>Mytilida</taxon>
        <taxon>Mytiloidea</taxon>
        <taxon>Mytilidae</taxon>
        <taxon>Mytilinae</taxon>
        <taxon>Mytilus</taxon>
    </lineage>
</organism>
<evidence type="ECO:0000313" key="4">
    <source>
        <dbReference type="Proteomes" id="UP000507470"/>
    </source>
</evidence>
<dbReference type="InterPro" id="IPR019257">
    <property type="entry name" value="MeTrfase_dom"/>
</dbReference>
<reference evidence="3 4" key="1">
    <citation type="submission" date="2020-06" db="EMBL/GenBank/DDBJ databases">
        <authorList>
            <person name="Li R."/>
            <person name="Bekaert M."/>
        </authorList>
    </citation>
    <scope>NUCLEOTIDE SEQUENCE [LARGE SCALE GENOMIC DNA]</scope>
    <source>
        <strain evidence="4">wild</strain>
    </source>
</reference>
<dbReference type="Pfam" id="PF00078">
    <property type="entry name" value="RVT_1"/>
    <property type="match status" value="1"/>
</dbReference>
<dbReference type="InterPro" id="IPR000477">
    <property type="entry name" value="RT_dom"/>
</dbReference>
<feature type="domain" description="Histidine-specific methyltransferase SAM-dependent" evidence="2">
    <location>
        <begin position="7"/>
        <end position="137"/>
    </location>
</feature>
<dbReference type="Pfam" id="PF10017">
    <property type="entry name" value="Methyltransf_33"/>
    <property type="match status" value="1"/>
</dbReference>
<feature type="domain" description="Reverse transcriptase" evidence="1">
    <location>
        <begin position="365"/>
        <end position="460"/>
    </location>
</feature>
<dbReference type="EMBL" id="CACVKT020002575">
    <property type="protein sequence ID" value="CAC5378581.1"/>
    <property type="molecule type" value="Genomic_DNA"/>
</dbReference>
<proteinExistence type="predicted"/>
<dbReference type="AlphaFoldDB" id="A0A6J8B549"/>
<evidence type="ECO:0000313" key="3">
    <source>
        <dbReference type="EMBL" id="CAC5378581.1"/>
    </source>
</evidence>
<name>A0A6J8B549_MYTCO</name>
<protein>
    <recommendedName>
        <fullName evidence="5">Reverse transcriptase domain-containing protein</fullName>
    </recommendedName>
</protein>
<evidence type="ECO:0000259" key="2">
    <source>
        <dbReference type="Pfam" id="PF10017"/>
    </source>
</evidence>
<dbReference type="Proteomes" id="UP000507470">
    <property type="component" value="Unassembled WGS sequence"/>
</dbReference>
<keyword evidence="4" id="KW-1185">Reference proteome</keyword>
<dbReference type="OrthoDB" id="3067660at2759"/>
<sequence length="471" mass="54588">MIHYFIDFLSKTAANLKTIYGNKLEIQPIGEDYMVALRKVKTMTDKKIIVWFGSLQSLSYEKQLDVLLEIRNTMQVDDKLLITFDVTDTSRKDIIELSYLDPEGYSENFYLNSTHRLNREINANVDISKFKIKNELVANSKSDNCSFVNVWIEAIENSEVHIVLTDNNLLTYVLTTANLDAKRKDFDKLTQKYKRQYWYRCQEELVNFSDNDPNQFWRRIGQIGIGNERQIRIPNEVTLDDGTITNNLETILSKWKSSFHSLLNPNVNAEYNKVENCNIKENIICIDLDKEITIDEVHKVVMNAKNCKSAGIDLIQAELCKNISIISILHKLFNLCFSSGNVPNMWNKGIITPIPKCSTSNPRDPLSYRGITLAPFAYKMYCSILNERLVKWLDEREIINNEQNGFMKGKSTIDHISTITLIIETRKKCKLSTYVAFIDFKKAYDSINRVFLFNKLENLEGATYYTRIISE</sequence>
<dbReference type="CDD" id="cd01650">
    <property type="entry name" value="RT_nLTR_like"/>
    <property type="match status" value="1"/>
</dbReference>
<evidence type="ECO:0000259" key="1">
    <source>
        <dbReference type="Pfam" id="PF00078"/>
    </source>
</evidence>
<dbReference type="InterPro" id="IPR029063">
    <property type="entry name" value="SAM-dependent_MTases_sf"/>
</dbReference>
<dbReference type="Gene3D" id="3.40.50.150">
    <property type="entry name" value="Vaccinia Virus protein VP39"/>
    <property type="match status" value="1"/>
</dbReference>
<gene>
    <name evidence="3" type="ORF">MCOR_14767</name>
</gene>